<name>A0A8T8HZY6_9PSEU</name>
<comment type="similarity">
    <text evidence="3">Belongs to the aldehyde dehydrogenase family.</text>
</comment>
<dbReference type="InterPro" id="IPR050740">
    <property type="entry name" value="Aldehyde_DH_Superfamily"/>
</dbReference>
<accession>A0A8T8HZY6</accession>
<evidence type="ECO:0000256" key="2">
    <source>
        <dbReference type="PROSITE-ProRule" id="PRU10007"/>
    </source>
</evidence>
<dbReference type="Pfam" id="PF00171">
    <property type="entry name" value="Aldedh"/>
    <property type="match status" value="1"/>
</dbReference>
<protein>
    <submittedName>
        <fullName evidence="5">Aldehyde dehydrogenase</fullName>
    </submittedName>
</protein>
<gene>
    <name evidence="5" type="ORF">J7S33_02815</name>
</gene>
<dbReference type="Gene3D" id="3.40.605.10">
    <property type="entry name" value="Aldehyde Dehydrogenase, Chain A, domain 1"/>
    <property type="match status" value="1"/>
</dbReference>
<dbReference type="PANTHER" id="PTHR43353">
    <property type="entry name" value="SUCCINATE-SEMIALDEHYDE DEHYDROGENASE, MITOCHONDRIAL"/>
    <property type="match status" value="1"/>
</dbReference>
<evidence type="ECO:0000259" key="4">
    <source>
        <dbReference type="Pfam" id="PF00171"/>
    </source>
</evidence>
<dbReference type="AlphaFoldDB" id="A0A8T8HZY6"/>
<evidence type="ECO:0000256" key="3">
    <source>
        <dbReference type="RuleBase" id="RU003345"/>
    </source>
</evidence>
<dbReference type="PROSITE" id="PS00687">
    <property type="entry name" value="ALDEHYDE_DEHYDR_GLU"/>
    <property type="match status" value="1"/>
</dbReference>
<evidence type="ECO:0000313" key="5">
    <source>
        <dbReference type="EMBL" id="QTR03967.1"/>
    </source>
</evidence>
<dbReference type="InterPro" id="IPR016163">
    <property type="entry name" value="Ald_DH_C"/>
</dbReference>
<dbReference type="PANTHER" id="PTHR43353:SF5">
    <property type="entry name" value="SUCCINATE-SEMIALDEHYDE DEHYDROGENASE, MITOCHONDRIAL"/>
    <property type="match status" value="1"/>
</dbReference>
<sequence length="511" mass="54661">MTTPDTAALAERTHTAYIDGRDVALREVVRPAAVRLSEDPHAHQPPPPVLGRCALAGPAQVRAASAAAARAAPPWADTAPARRFALGPAFCARLRDSAAEFTALLVAEGCPRRIADWLVDSMLAMFDAESCRGYQRLMRFEWRDGDRRLVLQHHPDGVLAINPPGNAPAFSAVTAALHGLMAGNAVVVRVPRRFPSSTTFLLRHVLAPCLEDLPAPPGALNFFCAAPDHVLAHWLEDPRVDDILYYGNSERGLRFHRACLEHGKKAVLELSGNDTVVVWEDASLADAVESLVTAFHGSGQMCIAPNRAVVHPAVADDLVEALRLRVADIRPGRPEDEATLLTPVPGDDHEAVLAEARAAGAVVVCGGRRLTLAGAPHPAGPFVEPTLLRVDGLATARELTAVREETFFPLLSLVVPHPDGDGGRLLSEVIGFLNGNRYGLRNSLWTGSPAVAERFVSGVRNGAMLKVNQPHMDFVHLLPSHGGTGWSAGVHGEATYVFLKTSHLQSAVIGP</sequence>
<dbReference type="InterPro" id="IPR016161">
    <property type="entry name" value="Ald_DH/histidinol_DH"/>
</dbReference>
<proteinExistence type="inferred from homology"/>
<dbReference type="GO" id="GO:0016620">
    <property type="term" value="F:oxidoreductase activity, acting on the aldehyde or oxo group of donors, NAD or NADP as acceptor"/>
    <property type="evidence" value="ECO:0007669"/>
    <property type="project" value="InterPro"/>
</dbReference>
<feature type="domain" description="Aldehyde dehydrogenase" evidence="4">
    <location>
        <begin position="49"/>
        <end position="488"/>
    </location>
</feature>
<dbReference type="SUPFAM" id="SSF53720">
    <property type="entry name" value="ALDH-like"/>
    <property type="match status" value="1"/>
</dbReference>
<dbReference type="Proteomes" id="UP000671828">
    <property type="component" value="Chromosome"/>
</dbReference>
<dbReference type="EMBL" id="CP072788">
    <property type="protein sequence ID" value="QTR03967.1"/>
    <property type="molecule type" value="Genomic_DNA"/>
</dbReference>
<dbReference type="InterPro" id="IPR015590">
    <property type="entry name" value="Aldehyde_DH_dom"/>
</dbReference>
<reference evidence="5" key="1">
    <citation type="submission" date="2021-04" db="EMBL/GenBank/DDBJ databases">
        <title>Saccharothrix algeriensis WGS.</title>
        <authorList>
            <person name="Stuskova K."/>
            <person name="Hakalova E."/>
            <person name="Tebbal A.B."/>
            <person name="Eichmeier A."/>
        </authorList>
    </citation>
    <scope>NUCLEOTIDE SEQUENCE</scope>
    <source>
        <strain evidence="5">NRRL B-24137</strain>
    </source>
</reference>
<feature type="active site" evidence="2">
    <location>
        <position position="269"/>
    </location>
</feature>
<evidence type="ECO:0000313" key="6">
    <source>
        <dbReference type="Proteomes" id="UP000671828"/>
    </source>
</evidence>
<evidence type="ECO:0000256" key="1">
    <source>
        <dbReference type="ARBA" id="ARBA00023002"/>
    </source>
</evidence>
<organism evidence="5 6">
    <name type="scientific">Saccharothrix algeriensis</name>
    <dbReference type="NCBI Taxonomy" id="173560"/>
    <lineage>
        <taxon>Bacteria</taxon>
        <taxon>Bacillati</taxon>
        <taxon>Actinomycetota</taxon>
        <taxon>Actinomycetes</taxon>
        <taxon>Pseudonocardiales</taxon>
        <taxon>Pseudonocardiaceae</taxon>
        <taxon>Saccharothrix</taxon>
    </lineage>
</organism>
<dbReference type="Gene3D" id="3.40.309.10">
    <property type="entry name" value="Aldehyde Dehydrogenase, Chain A, domain 2"/>
    <property type="match status" value="1"/>
</dbReference>
<keyword evidence="1 3" id="KW-0560">Oxidoreductase</keyword>
<dbReference type="InterPro" id="IPR016162">
    <property type="entry name" value="Ald_DH_N"/>
</dbReference>
<dbReference type="InterPro" id="IPR029510">
    <property type="entry name" value="Ald_DH_CS_GLU"/>
</dbReference>